<keyword evidence="4 7" id="KW-0812">Transmembrane</keyword>
<feature type="transmembrane region" description="Helical" evidence="7">
    <location>
        <begin position="100"/>
        <end position="126"/>
    </location>
</feature>
<dbReference type="Pfam" id="PF01694">
    <property type="entry name" value="Rhomboid"/>
    <property type="match status" value="1"/>
</dbReference>
<organism evidence="10 11">
    <name type="scientific">Pleionea litopenaei</name>
    <dbReference type="NCBI Taxonomy" id="3070815"/>
    <lineage>
        <taxon>Bacteria</taxon>
        <taxon>Pseudomonadati</taxon>
        <taxon>Pseudomonadota</taxon>
        <taxon>Gammaproteobacteria</taxon>
        <taxon>Oceanospirillales</taxon>
        <taxon>Pleioneaceae</taxon>
        <taxon>Pleionea</taxon>
    </lineage>
</organism>
<dbReference type="InterPro" id="IPR035952">
    <property type="entry name" value="Rhomboid-like_sf"/>
</dbReference>
<feature type="transmembrane region" description="Helical" evidence="7">
    <location>
        <begin position="261"/>
        <end position="282"/>
    </location>
</feature>
<dbReference type="EC" id="3.4.21.105" evidence="10"/>
<sequence>MSDWYVVGAVPSQRAALAVCDFLTAQKISAQPTQYAEQIVIVVNNEADLEPAKRVLEEFLNHPNDPRFLAASWQTGKSIRSTSKANGTSIWRQLWRSSGWVTRIVSVLAILVTLLILFVNNQLIYWFNFNLEQIASGQIFRLITPIFMHFPVFGSWWMHLVFNLVWWWWLGGRIEQQVGSATLTYHVAIIALASNLAQSWATVEEGVFGGLSGVCLGAASYMILRHQLQTKFQSSLPLSALLGLGIYIAIGFTGILGSTANAAHCVGFLTGMVLALLDVKVFHLKLRSVNRSAIDA</sequence>
<keyword evidence="6 7" id="KW-0472">Membrane</keyword>
<evidence type="ECO:0000256" key="3">
    <source>
        <dbReference type="ARBA" id="ARBA00022519"/>
    </source>
</evidence>
<feature type="transmembrane region" description="Helical" evidence="7">
    <location>
        <begin position="182"/>
        <end position="201"/>
    </location>
</feature>
<dbReference type="PANTHER" id="PTHR43066">
    <property type="entry name" value="RHOMBOID-RELATED PROTEIN"/>
    <property type="match status" value="1"/>
</dbReference>
<feature type="domain" description="Peptidase S54 GlpG peptidase N-terminal" evidence="9">
    <location>
        <begin position="8"/>
        <end position="80"/>
    </location>
</feature>
<dbReference type="EMBL" id="CP133548">
    <property type="protein sequence ID" value="WMS86415.1"/>
    <property type="molecule type" value="Genomic_DNA"/>
</dbReference>
<dbReference type="Gene3D" id="3.30.70.2350">
    <property type="match status" value="1"/>
</dbReference>
<keyword evidence="2" id="KW-1003">Cell membrane</keyword>
<evidence type="ECO:0000313" key="11">
    <source>
        <dbReference type="Proteomes" id="UP001239782"/>
    </source>
</evidence>
<keyword evidence="10" id="KW-0645">Protease</keyword>
<evidence type="ECO:0000259" key="8">
    <source>
        <dbReference type="Pfam" id="PF01694"/>
    </source>
</evidence>
<evidence type="ECO:0000313" key="10">
    <source>
        <dbReference type="EMBL" id="WMS86415.1"/>
    </source>
</evidence>
<accession>A0AA51RRS9</accession>
<evidence type="ECO:0000256" key="1">
    <source>
        <dbReference type="ARBA" id="ARBA00004141"/>
    </source>
</evidence>
<dbReference type="KEGG" id="plei:Q9312_14430"/>
<protein>
    <submittedName>
        <fullName evidence="10">Rhomboid family intramembrane serine protease</fullName>
        <ecNumber evidence="10">3.4.21.105</ecNumber>
    </submittedName>
</protein>
<evidence type="ECO:0000256" key="4">
    <source>
        <dbReference type="ARBA" id="ARBA00022692"/>
    </source>
</evidence>
<feature type="domain" description="Peptidase S54 rhomboid" evidence="8">
    <location>
        <begin position="137"/>
        <end position="279"/>
    </location>
</feature>
<dbReference type="Pfam" id="PF12122">
    <property type="entry name" value="Rhomboid_N"/>
    <property type="match status" value="1"/>
</dbReference>
<keyword evidence="11" id="KW-1185">Reference proteome</keyword>
<evidence type="ECO:0000256" key="5">
    <source>
        <dbReference type="ARBA" id="ARBA00022989"/>
    </source>
</evidence>
<dbReference type="InterPro" id="IPR022732">
    <property type="entry name" value="Peptidase_S54_GlpG_N"/>
</dbReference>
<dbReference type="AlphaFoldDB" id="A0AA51RRS9"/>
<gene>
    <name evidence="10" type="ORF">Q9312_14430</name>
</gene>
<dbReference type="RefSeq" id="WP_309201560.1">
    <property type="nucleotide sequence ID" value="NZ_CP133548.1"/>
</dbReference>
<dbReference type="PANTHER" id="PTHR43066:SF26">
    <property type="entry name" value="RHOMBOID PROTEASE GLPG"/>
    <property type="match status" value="1"/>
</dbReference>
<dbReference type="Gene3D" id="1.20.1540.10">
    <property type="entry name" value="Rhomboid-like"/>
    <property type="match status" value="1"/>
</dbReference>
<feature type="transmembrane region" description="Helical" evidence="7">
    <location>
        <begin position="236"/>
        <end position="255"/>
    </location>
</feature>
<dbReference type="InterPro" id="IPR022764">
    <property type="entry name" value="Peptidase_S54_rhomboid_dom"/>
</dbReference>
<keyword evidence="5 7" id="KW-1133">Transmembrane helix</keyword>
<dbReference type="Proteomes" id="UP001239782">
    <property type="component" value="Chromosome"/>
</dbReference>
<dbReference type="InterPro" id="IPR038236">
    <property type="entry name" value="GlpG_N_sf"/>
</dbReference>
<dbReference type="GO" id="GO:0016020">
    <property type="term" value="C:membrane"/>
    <property type="evidence" value="ECO:0007669"/>
    <property type="project" value="UniProtKB-SubCell"/>
</dbReference>
<keyword evidence="3" id="KW-0997">Cell inner membrane</keyword>
<evidence type="ECO:0000256" key="2">
    <source>
        <dbReference type="ARBA" id="ARBA00022475"/>
    </source>
</evidence>
<keyword evidence="10" id="KW-0378">Hydrolase</keyword>
<evidence type="ECO:0000259" key="9">
    <source>
        <dbReference type="Pfam" id="PF12122"/>
    </source>
</evidence>
<dbReference type="GO" id="GO:0006508">
    <property type="term" value="P:proteolysis"/>
    <property type="evidence" value="ECO:0007669"/>
    <property type="project" value="UniProtKB-KW"/>
</dbReference>
<evidence type="ECO:0000256" key="7">
    <source>
        <dbReference type="SAM" id="Phobius"/>
    </source>
</evidence>
<reference evidence="10 11" key="1">
    <citation type="submission" date="2023-08" db="EMBL/GenBank/DDBJ databases">
        <title>Pleionea litopenaei sp. nov., isolated from stomach of juvenile Litopenaeus vannamei.</title>
        <authorList>
            <person name="Rho A.M."/>
            <person name="Hwang C.Y."/>
        </authorList>
    </citation>
    <scope>NUCLEOTIDE SEQUENCE [LARGE SCALE GENOMIC DNA]</scope>
    <source>
        <strain evidence="10 11">HL-JVS1</strain>
    </source>
</reference>
<feature type="transmembrane region" description="Helical" evidence="7">
    <location>
        <begin position="207"/>
        <end position="224"/>
    </location>
</feature>
<proteinExistence type="predicted"/>
<evidence type="ECO:0000256" key="6">
    <source>
        <dbReference type="ARBA" id="ARBA00023136"/>
    </source>
</evidence>
<dbReference type="GO" id="GO:0004252">
    <property type="term" value="F:serine-type endopeptidase activity"/>
    <property type="evidence" value="ECO:0007669"/>
    <property type="project" value="InterPro"/>
</dbReference>
<feature type="transmembrane region" description="Helical" evidence="7">
    <location>
        <begin position="146"/>
        <end position="170"/>
    </location>
</feature>
<name>A0AA51RRS9_9GAMM</name>
<dbReference type="SUPFAM" id="SSF144091">
    <property type="entry name" value="Rhomboid-like"/>
    <property type="match status" value="1"/>
</dbReference>
<comment type="subcellular location">
    <subcellularLocation>
        <location evidence="1">Membrane</location>
        <topology evidence="1">Multi-pass membrane protein</topology>
    </subcellularLocation>
</comment>